<dbReference type="Proteomes" id="UP000594262">
    <property type="component" value="Unplaced"/>
</dbReference>
<dbReference type="PANTHER" id="PTHR22699">
    <property type="entry name" value="THIOREDOXIN DOMAIN-CONTAINING PROTEIN 16"/>
    <property type="match status" value="1"/>
</dbReference>
<dbReference type="InterPro" id="IPR040090">
    <property type="entry name" value="TXNDC16"/>
</dbReference>
<protein>
    <recommendedName>
        <fullName evidence="1">TXNDC16 second thioredoxin-like domain-containing protein</fullName>
    </recommendedName>
</protein>
<feature type="domain" description="TXNDC16 second thioredoxin-like" evidence="1">
    <location>
        <begin position="79"/>
        <end position="172"/>
    </location>
</feature>
<proteinExistence type="predicted"/>
<dbReference type="Pfam" id="PF24509">
    <property type="entry name" value="TXNDC16_2nd"/>
    <property type="match status" value="1"/>
</dbReference>
<reference evidence="2" key="1">
    <citation type="submission" date="2021-01" db="UniProtKB">
        <authorList>
            <consortium name="EnsemblMetazoa"/>
        </authorList>
    </citation>
    <scope>IDENTIFICATION</scope>
</reference>
<dbReference type="EnsemblMetazoa" id="CLYHEMT005761.12">
    <property type="protein sequence ID" value="CLYHEMP005761.12"/>
    <property type="gene ID" value="CLYHEMG005761"/>
</dbReference>
<name>A0A7M5U3K9_9CNID</name>
<evidence type="ECO:0000313" key="2">
    <source>
        <dbReference type="EnsemblMetazoa" id="CLYHEMP005761.12"/>
    </source>
</evidence>
<organism evidence="2 3">
    <name type="scientific">Clytia hemisphaerica</name>
    <dbReference type="NCBI Taxonomy" id="252671"/>
    <lineage>
        <taxon>Eukaryota</taxon>
        <taxon>Metazoa</taxon>
        <taxon>Cnidaria</taxon>
        <taxon>Hydrozoa</taxon>
        <taxon>Hydroidolina</taxon>
        <taxon>Leptothecata</taxon>
        <taxon>Obeliida</taxon>
        <taxon>Clytiidae</taxon>
        <taxon>Clytia</taxon>
    </lineage>
</organism>
<keyword evidence="3" id="KW-1185">Reference proteome</keyword>
<dbReference type="OrthoDB" id="427280at2759"/>
<sequence length="242" mass="27835">MGKVQDRMKKSGKYWIRLVKVNCAAPTIQDQKLPECEKKRSFVASKMKGKVVQPYSLSELFSVSSFEAQVISFVYNHMVSFAQNEEEVYQAMEHVKGSKDLIFMYTKGYGSQDHYKFLKFAIDRFGKYQFLLCTDQGIIEKMFGKQKSDEFGLWYFECAKTMKGGQCPQHQFKGQTFPRPEVIESFLDFGYKAKLVEIKTDGTTDLPEGVTILYLIVDSDSERTRMLSLAQDAISQVNSRMV</sequence>
<accession>A0A7M5U3K9</accession>
<evidence type="ECO:0000259" key="1">
    <source>
        <dbReference type="Pfam" id="PF24509"/>
    </source>
</evidence>
<dbReference type="PANTHER" id="PTHR22699:SF1">
    <property type="entry name" value="THIOREDOXIN DOMAIN-CONTAINING PROTEIN 16"/>
    <property type="match status" value="1"/>
</dbReference>
<evidence type="ECO:0000313" key="3">
    <source>
        <dbReference type="Proteomes" id="UP000594262"/>
    </source>
</evidence>
<dbReference type="InterPro" id="IPR057642">
    <property type="entry name" value="TXNDC16_2nd"/>
</dbReference>
<dbReference type="AlphaFoldDB" id="A0A7M5U3K9"/>